<dbReference type="EMBL" id="MGIP01000014">
    <property type="protein sequence ID" value="OGM90893.1"/>
    <property type="molecule type" value="Genomic_DNA"/>
</dbReference>
<feature type="region of interest" description="Disordered" evidence="1">
    <location>
        <begin position="26"/>
        <end position="50"/>
    </location>
</feature>
<feature type="compositionally biased region" description="Basic residues" evidence="1">
    <location>
        <begin position="26"/>
        <end position="35"/>
    </location>
</feature>
<name>A0A1F8DQJ1_9BACT</name>
<comment type="caution">
    <text evidence="2">The sequence shown here is derived from an EMBL/GenBank/DDBJ whole genome shotgun (WGS) entry which is preliminary data.</text>
</comment>
<evidence type="ECO:0000313" key="3">
    <source>
        <dbReference type="Proteomes" id="UP000177029"/>
    </source>
</evidence>
<accession>A0A1F8DQJ1</accession>
<dbReference type="AlphaFoldDB" id="A0A1F8DQJ1"/>
<gene>
    <name evidence="2" type="ORF">A2755_01665</name>
</gene>
<organism evidence="2 3">
    <name type="scientific">Candidatus Wolfebacteria bacterium RIFCSPHIGHO2_01_FULL_48_22</name>
    <dbReference type="NCBI Taxonomy" id="1802555"/>
    <lineage>
        <taxon>Bacteria</taxon>
        <taxon>Candidatus Wolfeibacteriota</taxon>
    </lineage>
</organism>
<sequence>MKFERKKVSERESDVLITHILFTSPSHRKNPHAKIKSSDKTGEKKLKRKTKTTRIYKAITEPPLNFIEIHQRL</sequence>
<evidence type="ECO:0000313" key="2">
    <source>
        <dbReference type="EMBL" id="OGM90893.1"/>
    </source>
</evidence>
<proteinExistence type="predicted"/>
<dbReference type="Proteomes" id="UP000177029">
    <property type="component" value="Unassembled WGS sequence"/>
</dbReference>
<evidence type="ECO:0000256" key="1">
    <source>
        <dbReference type="SAM" id="MobiDB-lite"/>
    </source>
</evidence>
<reference evidence="2 3" key="1">
    <citation type="journal article" date="2016" name="Nat. Commun.">
        <title>Thousands of microbial genomes shed light on interconnected biogeochemical processes in an aquifer system.</title>
        <authorList>
            <person name="Anantharaman K."/>
            <person name="Brown C.T."/>
            <person name="Hug L.A."/>
            <person name="Sharon I."/>
            <person name="Castelle C.J."/>
            <person name="Probst A.J."/>
            <person name="Thomas B.C."/>
            <person name="Singh A."/>
            <person name="Wilkins M.J."/>
            <person name="Karaoz U."/>
            <person name="Brodie E.L."/>
            <person name="Williams K.H."/>
            <person name="Hubbard S.S."/>
            <person name="Banfield J.F."/>
        </authorList>
    </citation>
    <scope>NUCLEOTIDE SEQUENCE [LARGE SCALE GENOMIC DNA]</scope>
</reference>
<dbReference type="STRING" id="1802555.A2755_01665"/>
<protein>
    <submittedName>
        <fullName evidence="2">Uncharacterized protein</fullName>
    </submittedName>
</protein>